<proteinExistence type="predicted"/>
<gene>
    <name evidence="1" type="ORF">IM660_17330</name>
</gene>
<accession>A0A7M1SRZ8</accession>
<organism evidence="1 2">
    <name type="scientific">Ruania alkalisoli</name>
    <dbReference type="NCBI Taxonomy" id="2779775"/>
    <lineage>
        <taxon>Bacteria</taxon>
        <taxon>Bacillati</taxon>
        <taxon>Actinomycetota</taxon>
        <taxon>Actinomycetes</taxon>
        <taxon>Micrococcales</taxon>
        <taxon>Ruaniaceae</taxon>
        <taxon>Ruania</taxon>
    </lineage>
</organism>
<protein>
    <recommendedName>
        <fullName evidence="3">Gfo/Idh/MocA family oxidoreductase</fullName>
    </recommendedName>
</protein>
<dbReference type="EMBL" id="CP063169">
    <property type="protein sequence ID" value="QOR70336.1"/>
    <property type="molecule type" value="Genomic_DNA"/>
</dbReference>
<keyword evidence="2" id="KW-1185">Reference proteome</keyword>
<dbReference type="Gene3D" id="3.40.50.720">
    <property type="entry name" value="NAD(P)-binding Rossmann-like Domain"/>
    <property type="match status" value="1"/>
</dbReference>
<reference evidence="1 2" key="1">
    <citation type="submission" date="2020-10" db="EMBL/GenBank/DDBJ databases">
        <title>Haloactinobacterium sp. RN3S43, a bacterium isolated from saline soil.</title>
        <authorList>
            <person name="Sun J.-Q."/>
        </authorList>
    </citation>
    <scope>NUCLEOTIDE SEQUENCE [LARGE SCALE GENOMIC DNA]</scope>
    <source>
        <strain evidence="1 2">RN3S43</strain>
    </source>
</reference>
<evidence type="ECO:0000313" key="1">
    <source>
        <dbReference type="EMBL" id="QOR70336.1"/>
    </source>
</evidence>
<dbReference type="SUPFAM" id="SSF51735">
    <property type="entry name" value="NAD(P)-binding Rossmann-fold domains"/>
    <property type="match status" value="1"/>
</dbReference>
<dbReference type="KEGG" id="halt:IM660_17330"/>
<dbReference type="InterPro" id="IPR036291">
    <property type="entry name" value="NAD(P)-bd_dom_sf"/>
</dbReference>
<evidence type="ECO:0008006" key="3">
    <source>
        <dbReference type="Google" id="ProtNLM"/>
    </source>
</evidence>
<dbReference type="Proteomes" id="UP000593758">
    <property type="component" value="Chromosome"/>
</dbReference>
<dbReference type="RefSeq" id="WP_193497020.1">
    <property type="nucleotide sequence ID" value="NZ_CP063169.1"/>
</dbReference>
<name>A0A7M1SRZ8_9MICO</name>
<dbReference type="Gene3D" id="3.30.360.10">
    <property type="entry name" value="Dihydrodipicolinate Reductase, domain 2"/>
    <property type="match status" value="1"/>
</dbReference>
<evidence type="ECO:0000313" key="2">
    <source>
        <dbReference type="Proteomes" id="UP000593758"/>
    </source>
</evidence>
<sequence length="315" mass="32797">MTTPLRLGLAGLDSSHAPAFARLLNAAAEDSPHREPGGVQSAQPPHPALAGARVVAAWPGTPSADFAMSRDRFDDVSSQVLDDLTIPRAGSMEDLLAHVDAVLITAVDPRQHVELLAAAVATGRPTYVDTRLALSAPEVEPVLAEADAAGVPVLCASPKRYARPFTEVRGPGAVVGADLWGPMPAQPPLPLPAWYGVHLADLAHAVLGPGCVSVTARSGPGATVLVCQWEDGRIATVRGSPTWTPRTGGTLHYRESATPFQITAGGSDFYVPLLTEILTMCRTGRAPIATSEMLGVVRLLAAAAESLQTGAEVRV</sequence>
<dbReference type="AlphaFoldDB" id="A0A7M1SRZ8"/>